<accession>A0AAV9W4Q4</accession>
<dbReference type="EMBL" id="JAVHJL010000006">
    <property type="protein sequence ID" value="KAK6501177.1"/>
    <property type="molecule type" value="Genomic_DNA"/>
</dbReference>
<evidence type="ECO:0000256" key="1">
    <source>
        <dbReference type="SAM" id="MobiDB-lite"/>
    </source>
</evidence>
<comment type="caution">
    <text evidence="2">The sequence shown here is derived from an EMBL/GenBank/DDBJ whole genome shotgun (WGS) entry which is preliminary data.</text>
</comment>
<dbReference type="Proteomes" id="UP001370758">
    <property type="component" value="Unassembled WGS sequence"/>
</dbReference>
<proteinExistence type="predicted"/>
<feature type="region of interest" description="Disordered" evidence="1">
    <location>
        <begin position="110"/>
        <end position="143"/>
    </location>
</feature>
<organism evidence="2 3">
    <name type="scientific">Arthrobotrys musiformis</name>
    <dbReference type="NCBI Taxonomy" id="47236"/>
    <lineage>
        <taxon>Eukaryota</taxon>
        <taxon>Fungi</taxon>
        <taxon>Dikarya</taxon>
        <taxon>Ascomycota</taxon>
        <taxon>Pezizomycotina</taxon>
        <taxon>Orbiliomycetes</taxon>
        <taxon>Orbiliales</taxon>
        <taxon>Orbiliaceae</taxon>
        <taxon>Arthrobotrys</taxon>
    </lineage>
</organism>
<evidence type="ECO:0000313" key="3">
    <source>
        <dbReference type="Proteomes" id="UP001370758"/>
    </source>
</evidence>
<feature type="compositionally biased region" description="Polar residues" evidence="1">
    <location>
        <begin position="1"/>
        <end position="19"/>
    </location>
</feature>
<feature type="region of interest" description="Disordered" evidence="1">
    <location>
        <begin position="1"/>
        <end position="47"/>
    </location>
</feature>
<name>A0AAV9W4Q4_9PEZI</name>
<keyword evidence="3" id="KW-1185">Reference proteome</keyword>
<evidence type="ECO:0000313" key="2">
    <source>
        <dbReference type="EMBL" id="KAK6501177.1"/>
    </source>
</evidence>
<reference evidence="2 3" key="1">
    <citation type="submission" date="2023-08" db="EMBL/GenBank/DDBJ databases">
        <authorList>
            <person name="Palmer J.M."/>
        </authorList>
    </citation>
    <scope>NUCLEOTIDE SEQUENCE [LARGE SCALE GENOMIC DNA]</scope>
    <source>
        <strain evidence="2 3">TWF481</strain>
    </source>
</reference>
<sequence length="143" mass="16518">MSTSKPTTDAPQPDNSQNPDPRKENVNRYRKYGVAKPHTPYIGNTAKNGKEAWEVDIEPFPPPTATRPAEKKLLVPPNWYTPVPGNKRYIDRQLGRQVYPWEEGPFYGCHAGSNDWIEEDKERKNCPKKSPKRERDGDLEERE</sequence>
<protein>
    <submittedName>
        <fullName evidence="2">Uncharacterized protein</fullName>
    </submittedName>
</protein>
<gene>
    <name evidence="2" type="ORF">TWF481_009023</name>
</gene>
<dbReference type="AlphaFoldDB" id="A0AAV9W4Q4"/>